<dbReference type="InterPro" id="IPR056237">
    <property type="entry name" value="ANKLE2_3rd"/>
</dbReference>
<dbReference type="PANTHER" id="PTHR12349:SF4">
    <property type="entry name" value="ANKYRIN REPEAT AND LEM DOMAIN-CONTAINING PROTEIN 2"/>
    <property type="match status" value="1"/>
</dbReference>
<keyword evidence="6" id="KW-1185">Reference proteome</keyword>
<feature type="compositionally biased region" description="Acidic residues" evidence="3">
    <location>
        <begin position="434"/>
        <end position="456"/>
    </location>
</feature>
<evidence type="ECO:0000256" key="2">
    <source>
        <dbReference type="ARBA" id="ARBA00023306"/>
    </source>
</evidence>
<evidence type="ECO:0000256" key="3">
    <source>
        <dbReference type="SAM" id="MobiDB-lite"/>
    </source>
</evidence>
<dbReference type="STRING" id="10195.A0A3M7QV82"/>
<dbReference type="EMBL" id="REGN01005001">
    <property type="protein sequence ID" value="RNA15256.1"/>
    <property type="molecule type" value="Genomic_DNA"/>
</dbReference>
<reference evidence="5 6" key="1">
    <citation type="journal article" date="2018" name="Sci. Rep.">
        <title>Genomic signatures of local adaptation to the degree of environmental predictability in rotifers.</title>
        <authorList>
            <person name="Franch-Gras L."/>
            <person name="Hahn C."/>
            <person name="Garcia-Roger E.M."/>
            <person name="Carmona M.J."/>
            <person name="Serra M."/>
            <person name="Gomez A."/>
        </authorList>
    </citation>
    <scope>NUCLEOTIDE SEQUENCE [LARGE SCALE GENOMIC DNA]</scope>
    <source>
        <strain evidence="5">HYR1</strain>
    </source>
</reference>
<comment type="caution">
    <text evidence="5">The sequence shown here is derived from an EMBL/GenBank/DDBJ whole genome shotgun (WGS) entry which is preliminary data.</text>
</comment>
<dbReference type="AlphaFoldDB" id="A0A3M7QV82"/>
<sequence length="572" mass="66367">PFRDRLIANPRFLITAGDAPVIYQEGFRYNALHVCAKEDRAAFCQIILNLLSSHSFLQKMYPNDTIEQSKARSHHILDLYLNTPEKGLNETPLHFATNTKAINQAAKSNAELIKNLCEKCFYVPLFRDDDKGDVVIEKPSPKLVRTLDKTEFDITKKNFISPGLTRTHSKLAGYVGPVSPNVANEIYERLKSPAKLRRSPLNLDILRSDDYKGYERILRKMTDEMNLPWSEYWAFLDSYCNLKSPDGHEKLEIYLNQKKILNILNSQISSIQTILNDRANNNNFKSENNEENMFMSYLKQFLTIADNFLSLKFEKFLKIRKFCEKKSNAILEENFDDKQIIDSFTQYMSIVIELSRLDKTSKCYFNLYKSSKDLLNTLNLFKFFENFHMSPIFKKIISCSSASRPLSNTTNISTWAMRDPAKKPNKLRKALFNESDDEDEEPKVSDNDSEEENCFGDADDSVIDQLGKNQIKDDMDLLAMKLNSNFLNDSEPKTRKSLNPFEYRKKNEEETFSVKKSSSFRRPMDVGNKLFMYGDSPSKLDRAVFLAIQDSKIDQNKYRMVKLYEKLLKSKN</sequence>
<feature type="non-terminal residue" evidence="5">
    <location>
        <position position="1"/>
    </location>
</feature>
<evidence type="ECO:0000313" key="6">
    <source>
        <dbReference type="Proteomes" id="UP000276133"/>
    </source>
</evidence>
<evidence type="ECO:0000256" key="1">
    <source>
        <dbReference type="ARBA" id="ARBA00023043"/>
    </source>
</evidence>
<proteinExistence type="predicted"/>
<name>A0A3M7QV82_BRAPC</name>
<feature type="region of interest" description="Disordered" evidence="3">
    <location>
        <begin position="432"/>
        <end position="456"/>
    </location>
</feature>
<keyword evidence="2" id="KW-0131">Cell cycle</keyword>
<dbReference type="PANTHER" id="PTHR12349">
    <property type="entry name" value="ANKYRIN REPEAT AND LEM DOMAIN-CONTAINING PROTEIN 2"/>
    <property type="match status" value="1"/>
</dbReference>
<feature type="domain" description="ANKLE2 third alpha/beta" evidence="4">
    <location>
        <begin position="121"/>
        <end position="232"/>
    </location>
</feature>
<dbReference type="OrthoDB" id="7446186at2759"/>
<protein>
    <submittedName>
        <fullName evidence="5">Ankyrin repeat and LEM domain-containing 2</fullName>
    </submittedName>
</protein>
<evidence type="ECO:0000259" key="4">
    <source>
        <dbReference type="Pfam" id="PF24567"/>
    </source>
</evidence>
<dbReference type="Pfam" id="PF24567">
    <property type="entry name" value="ANKLE2_3rd"/>
    <property type="match status" value="1"/>
</dbReference>
<evidence type="ECO:0000313" key="5">
    <source>
        <dbReference type="EMBL" id="RNA15256.1"/>
    </source>
</evidence>
<keyword evidence="1" id="KW-0040">ANK repeat</keyword>
<accession>A0A3M7QV82</accession>
<dbReference type="Proteomes" id="UP000276133">
    <property type="component" value="Unassembled WGS sequence"/>
</dbReference>
<gene>
    <name evidence="5" type="ORF">BpHYR1_018564</name>
</gene>
<organism evidence="5 6">
    <name type="scientific">Brachionus plicatilis</name>
    <name type="common">Marine rotifer</name>
    <name type="synonym">Brachionus muelleri</name>
    <dbReference type="NCBI Taxonomy" id="10195"/>
    <lineage>
        <taxon>Eukaryota</taxon>
        <taxon>Metazoa</taxon>
        <taxon>Spiralia</taxon>
        <taxon>Gnathifera</taxon>
        <taxon>Rotifera</taxon>
        <taxon>Eurotatoria</taxon>
        <taxon>Monogononta</taxon>
        <taxon>Pseudotrocha</taxon>
        <taxon>Ploima</taxon>
        <taxon>Brachionidae</taxon>
        <taxon>Brachionus</taxon>
    </lineage>
</organism>